<dbReference type="InterPro" id="IPR036735">
    <property type="entry name" value="NGN_dom_sf"/>
</dbReference>
<gene>
    <name evidence="1" type="ORF">NQ519_15615</name>
</gene>
<reference evidence="1" key="1">
    <citation type="journal article" date="2022" name="Cell">
        <title>Design, construction, and in vivo augmentation of a complex gut microbiome.</title>
        <authorList>
            <person name="Cheng A.G."/>
            <person name="Ho P.Y."/>
            <person name="Aranda-Diaz A."/>
            <person name="Jain S."/>
            <person name="Yu F.B."/>
            <person name="Meng X."/>
            <person name="Wang M."/>
            <person name="Iakiviak M."/>
            <person name="Nagashima K."/>
            <person name="Zhao A."/>
            <person name="Murugkar P."/>
            <person name="Patil A."/>
            <person name="Atabakhsh K."/>
            <person name="Weakley A."/>
            <person name="Yan J."/>
            <person name="Brumbaugh A.R."/>
            <person name="Higginbottom S."/>
            <person name="Dimas A."/>
            <person name="Shiver A.L."/>
            <person name="Deutschbauer A."/>
            <person name="Neff N."/>
            <person name="Sonnenburg J.L."/>
            <person name="Huang K.C."/>
            <person name="Fischbach M.A."/>
        </authorList>
    </citation>
    <scope>NUCLEOTIDE SEQUENCE</scope>
    <source>
        <strain evidence="1">JC50</strain>
    </source>
</reference>
<keyword evidence="2" id="KW-1185">Reference proteome</keyword>
<organism evidence="1 2">
    <name type="scientific">Alistipes senegalensis JC50</name>
    <dbReference type="NCBI Taxonomy" id="1033732"/>
    <lineage>
        <taxon>Bacteria</taxon>
        <taxon>Pseudomonadati</taxon>
        <taxon>Bacteroidota</taxon>
        <taxon>Bacteroidia</taxon>
        <taxon>Bacteroidales</taxon>
        <taxon>Rikenellaceae</taxon>
        <taxon>Alistipes</taxon>
    </lineage>
</organism>
<dbReference type="Proteomes" id="UP001058267">
    <property type="component" value="Chromosome"/>
</dbReference>
<evidence type="ECO:0000313" key="1">
    <source>
        <dbReference type="EMBL" id="UWN65141.1"/>
    </source>
</evidence>
<sequence length="366" mass="42591">MQIDSRSFGKSQSVSAAPAYPERMRDTHVVRWYVLVLPSCHKGPAKGLQEELERRRRNGEPSFEYFAPSYVEVKKRDGRFVETRRPLLYNYVFIHASEHEIYRMKQWLPLYNFLPRIKDGKCEYHPYLSEEAMTNLQWVADSYSNVIPVYTPQPEQLIKGDRIRITEGRFKGAEASVIIQPGAGKRDIMVCVENYMWVPLLRVQPGQYEVIALNDDGKHVYTRLGNDRQLLKLHEALGRFHRPGDGITEADRKLAAETVQQYGSLRMDSDIMRSKLYAMLLPAYTITGNRQESEKLIGTLRAMLPLVKAEQSRALLLTTLYGCTNSCLYHAQAHEIIDKWRQEENPKKSKQQLIRRLEDYDRWLGH</sequence>
<dbReference type="SUPFAM" id="SSF82679">
    <property type="entry name" value="N-utilization substance G protein NusG, N-terminal domain"/>
    <property type="match status" value="1"/>
</dbReference>
<evidence type="ECO:0000313" key="2">
    <source>
        <dbReference type="Proteomes" id="UP001058267"/>
    </source>
</evidence>
<dbReference type="EMBL" id="CP102252">
    <property type="protein sequence ID" value="UWN65141.1"/>
    <property type="molecule type" value="Genomic_DNA"/>
</dbReference>
<name>A0ABY5V685_9BACT</name>
<proteinExistence type="predicted"/>
<protein>
    <submittedName>
        <fullName evidence="1">Transcriptional regulator</fullName>
    </submittedName>
</protein>
<dbReference type="Gene3D" id="3.30.70.940">
    <property type="entry name" value="NusG, N-terminal domain"/>
    <property type="match status" value="1"/>
</dbReference>
<accession>A0ABY5V685</accession>